<keyword evidence="3" id="KW-1185">Reference proteome</keyword>
<dbReference type="InterPro" id="IPR029052">
    <property type="entry name" value="Metallo-depent_PP-like"/>
</dbReference>
<sequence length="294" mass="32981">MQQEKLRPIFAALSRHSFMNTRNRSKTDSASPSGASDSHSTSKPTKKHREGRRNWLGLRSPSKLTNSTGKRQIKDKTHQATADPLAGKLDFLRQSTTTTYVKVVVISDTYDSYKSLRLPSGDILIHCGNLIRKGGDKQSLLDALNWLNSQEGYTKIFWVSGNADESILSDSTNRAEVRDRFPNLKYLRDETYTIKINHRHLKVYGKVGGEADTVRTDIPPDVDVVICGNDYVELSLMQKIGNARPQALIVRHPEAQHGVGPVPWSRALNRATGNNRKNEVIFVNAYAKPLVFQL</sequence>
<dbReference type="OrthoDB" id="630188at2759"/>
<dbReference type="Gene3D" id="3.60.21.10">
    <property type="match status" value="1"/>
</dbReference>
<evidence type="ECO:0000313" key="3">
    <source>
        <dbReference type="Proteomes" id="UP000217199"/>
    </source>
</evidence>
<dbReference type="AlphaFoldDB" id="A0A286U815"/>
<name>A0A286U815_9AGAM</name>
<dbReference type="InterPro" id="IPR051693">
    <property type="entry name" value="UPF0046_metallophosphoest"/>
</dbReference>
<proteinExistence type="predicted"/>
<dbReference type="InParanoid" id="A0A286U815"/>
<comment type="caution">
    <text evidence="2">The sequence shown here is derived from an EMBL/GenBank/DDBJ whole genome shotgun (WGS) entry which is preliminary data.</text>
</comment>
<gene>
    <name evidence="2" type="ORF">PNOK_0856400</name>
</gene>
<evidence type="ECO:0000256" key="1">
    <source>
        <dbReference type="SAM" id="MobiDB-lite"/>
    </source>
</evidence>
<dbReference type="PANTHER" id="PTHR12905:SF0">
    <property type="entry name" value="CALCINEURIN-LIKE PHOSPHOESTERASE DOMAIN-CONTAINING PROTEIN"/>
    <property type="match status" value="1"/>
</dbReference>
<feature type="region of interest" description="Disordered" evidence="1">
    <location>
        <begin position="1"/>
        <end position="80"/>
    </location>
</feature>
<feature type="compositionally biased region" description="Low complexity" evidence="1">
    <location>
        <begin position="28"/>
        <end position="42"/>
    </location>
</feature>
<dbReference type="Proteomes" id="UP000217199">
    <property type="component" value="Unassembled WGS sequence"/>
</dbReference>
<dbReference type="PANTHER" id="PTHR12905">
    <property type="entry name" value="METALLOPHOSPHOESTERASE"/>
    <property type="match status" value="1"/>
</dbReference>
<dbReference type="EMBL" id="NBII01000009">
    <property type="protein sequence ID" value="PAV15706.1"/>
    <property type="molecule type" value="Genomic_DNA"/>
</dbReference>
<organism evidence="2 3">
    <name type="scientific">Pyrrhoderma noxium</name>
    <dbReference type="NCBI Taxonomy" id="2282107"/>
    <lineage>
        <taxon>Eukaryota</taxon>
        <taxon>Fungi</taxon>
        <taxon>Dikarya</taxon>
        <taxon>Basidiomycota</taxon>
        <taxon>Agaricomycotina</taxon>
        <taxon>Agaricomycetes</taxon>
        <taxon>Hymenochaetales</taxon>
        <taxon>Hymenochaetaceae</taxon>
        <taxon>Pyrrhoderma</taxon>
    </lineage>
</organism>
<evidence type="ECO:0000313" key="2">
    <source>
        <dbReference type="EMBL" id="PAV15706.1"/>
    </source>
</evidence>
<accession>A0A286U815</accession>
<protein>
    <submittedName>
        <fullName evidence="2">Metallophosphoesterase domain-containing 1</fullName>
    </submittedName>
</protein>
<reference evidence="2 3" key="1">
    <citation type="journal article" date="2017" name="Mol. Ecol.">
        <title>Comparative and population genomic landscape of Phellinus noxius: A hypervariable fungus causing root rot in trees.</title>
        <authorList>
            <person name="Chung C.L."/>
            <person name="Lee T.J."/>
            <person name="Akiba M."/>
            <person name="Lee H.H."/>
            <person name="Kuo T.H."/>
            <person name="Liu D."/>
            <person name="Ke H.M."/>
            <person name="Yokoi T."/>
            <person name="Roa M.B."/>
            <person name="Lu M.J."/>
            <person name="Chang Y.Y."/>
            <person name="Ann P.J."/>
            <person name="Tsai J.N."/>
            <person name="Chen C.Y."/>
            <person name="Tzean S.S."/>
            <person name="Ota Y."/>
            <person name="Hattori T."/>
            <person name="Sahashi N."/>
            <person name="Liou R.F."/>
            <person name="Kikuchi T."/>
            <person name="Tsai I.J."/>
        </authorList>
    </citation>
    <scope>NUCLEOTIDE SEQUENCE [LARGE SCALE GENOMIC DNA]</scope>
    <source>
        <strain evidence="2 3">FFPRI411160</strain>
    </source>
</reference>
<dbReference type="SUPFAM" id="SSF56300">
    <property type="entry name" value="Metallo-dependent phosphatases"/>
    <property type="match status" value="1"/>
</dbReference>